<dbReference type="PROSITE" id="PS51077">
    <property type="entry name" value="HTH_ICLR"/>
    <property type="match status" value="1"/>
</dbReference>
<dbReference type="Pfam" id="PF09339">
    <property type="entry name" value="HTH_IclR"/>
    <property type="match status" value="1"/>
</dbReference>
<dbReference type="Gene3D" id="3.30.450.40">
    <property type="match status" value="1"/>
</dbReference>
<evidence type="ECO:0000313" key="7">
    <source>
        <dbReference type="Proteomes" id="UP001165667"/>
    </source>
</evidence>
<dbReference type="GO" id="GO:0003700">
    <property type="term" value="F:DNA-binding transcription factor activity"/>
    <property type="evidence" value="ECO:0007669"/>
    <property type="project" value="TreeGrafter"/>
</dbReference>
<evidence type="ECO:0000256" key="2">
    <source>
        <dbReference type="ARBA" id="ARBA00023125"/>
    </source>
</evidence>
<evidence type="ECO:0000256" key="1">
    <source>
        <dbReference type="ARBA" id="ARBA00023015"/>
    </source>
</evidence>
<protein>
    <submittedName>
        <fullName evidence="6">IclR family transcriptional regulator</fullName>
    </submittedName>
</protein>
<evidence type="ECO:0000259" key="5">
    <source>
        <dbReference type="PROSITE" id="PS51078"/>
    </source>
</evidence>
<dbReference type="PANTHER" id="PTHR30136">
    <property type="entry name" value="HELIX-TURN-HELIX TRANSCRIPTIONAL REGULATOR, ICLR FAMILY"/>
    <property type="match status" value="1"/>
</dbReference>
<name>A0AA41YXD9_9HYPH</name>
<dbReference type="Gene3D" id="1.10.10.10">
    <property type="entry name" value="Winged helix-like DNA-binding domain superfamily/Winged helix DNA-binding domain"/>
    <property type="match status" value="1"/>
</dbReference>
<dbReference type="SMART" id="SM00346">
    <property type="entry name" value="HTH_ICLR"/>
    <property type="match status" value="1"/>
</dbReference>
<reference evidence="6" key="1">
    <citation type="submission" date="2022-05" db="EMBL/GenBank/DDBJ databases">
        <authorList>
            <person name="Pankratov T."/>
        </authorList>
    </citation>
    <scope>NUCLEOTIDE SEQUENCE</scope>
    <source>
        <strain evidence="6">BP6-180914</strain>
    </source>
</reference>
<dbReference type="PANTHER" id="PTHR30136:SF24">
    <property type="entry name" value="HTH-TYPE TRANSCRIPTIONAL REPRESSOR ALLR"/>
    <property type="match status" value="1"/>
</dbReference>
<feature type="domain" description="IclR-ED" evidence="5">
    <location>
        <begin position="72"/>
        <end position="255"/>
    </location>
</feature>
<feature type="domain" description="HTH iclR-type" evidence="4">
    <location>
        <begin position="10"/>
        <end position="71"/>
    </location>
</feature>
<evidence type="ECO:0000256" key="3">
    <source>
        <dbReference type="ARBA" id="ARBA00023163"/>
    </source>
</evidence>
<dbReference type="Proteomes" id="UP001165667">
    <property type="component" value="Unassembled WGS sequence"/>
</dbReference>
<dbReference type="InterPro" id="IPR014757">
    <property type="entry name" value="Tscrpt_reg_IclR_C"/>
</dbReference>
<keyword evidence="3" id="KW-0804">Transcription</keyword>
<dbReference type="SUPFAM" id="SSF55781">
    <property type="entry name" value="GAF domain-like"/>
    <property type="match status" value="1"/>
</dbReference>
<dbReference type="EMBL" id="JAMOIM010000008">
    <property type="protein sequence ID" value="MCW6508996.1"/>
    <property type="molecule type" value="Genomic_DNA"/>
</dbReference>
<dbReference type="RefSeq" id="WP_282585367.1">
    <property type="nucleotide sequence ID" value="NZ_JAMOIM010000008.1"/>
</dbReference>
<dbReference type="InterPro" id="IPR036388">
    <property type="entry name" value="WH-like_DNA-bd_sf"/>
</dbReference>
<comment type="caution">
    <text evidence="6">The sequence shown here is derived from an EMBL/GenBank/DDBJ whole genome shotgun (WGS) entry which is preliminary data.</text>
</comment>
<evidence type="ECO:0000313" key="6">
    <source>
        <dbReference type="EMBL" id="MCW6508996.1"/>
    </source>
</evidence>
<dbReference type="InterPro" id="IPR036390">
    <property type="entry name" value="WH_DNA-bd_sf"/>
</dbReference>
<dbReference type="GO" id="GO:0003677">
    <property type="term" value="F:DNA binding"/>
    <property type="evidence" value="ECO:0007669"/>
    <property type="project" value="UniProtKB-KW"/>
</dbReference>
<gene>
    <name evidence="6" type="ORF">M8523_13285</name>
</gene>
<accession>A0AA41YXD9</accession>
<dbReference type="InterPro" id="IPR005471">
    <property type="entry name" value="Tscrpt_reg_IclR_N"/>
</dbReference>
<dbReference type="GO" id="GO:0045892">
    <property type="term" value="P:negative regulation of DNA-templated transcription"/>
    <property type="evidence" value="ECO:0007669"/>
    <property type="project" value="TreeGrafter"/>
</dbReference>
<organism evidence="6 7">
    <name type="scientific">Lichenifustis flavocetrariae</name>
    <dbReference type="NCBI Taxonomy" id="2949735"/>
    <lineage>
        <taxon>Bacteria</taxon>
        <taxon>Pseudomonadati</taxon>
        <taxon>Pseudomonadota</taxon>
        <taxon>Alphaproteobacteria</taxon>
        <taxon>Hyphomicrobiales</taxon>
        <taxon>Lichenihabitantaceae</taxon>
        <taxon>Lichenifustis</taxon>
    </lineage>
</organism>
<keyword evidence="7" id="KW-1185">Reference proteome</keyword>
<dbReference type="SUPFAM" id="SSF46785">
    <property type="entry name" value="Winged helix' DNA-binding domain"/>
    <property type="match status" value="1"/>
</dbReference>
<dbReference type="PROSITE" id="PS51078">
    <property type="entry name" value="ICLR_ED"/>
    <property type="match status" value="1"/>
</dbReference>
<sequence>MSQSPPERQVPALVRAHAVLDLVAQTRTALTVSELARSLDLPKSTVHGLCATLLHLGLLARRGETGFKIGPHVMRWSNAFVAGADITTEFAALWDGLNVLPGETITLSTLEGAEVVYIACRNSSSPLGVSFRVGMRLPAPFTATGKAILSTMSEGAVRGAMANRWPEPLTGTSVRDIDSFLVELEDTRKRGFSIDNGQVRDGMWCFGTTVRDAENQVIAGVAVSMLSGQVDQLTIDLVARNIQRIADLLSARLGADLQAHA</sequence>
<proteinExistence type="predicted"/>
<dbReference type="AlphaFoldDB" id="A0AA41YXD9"/>
<keyword evidence="2" id="KW-0238">DNA-binding</keyword>
<dbReference type="InterPro" id="IPR029016">
    <property type="entry name" value="GAF-like_dom_sf"/>
</dbReference>
<evidence type="ECO:0000259" key="4">
    <source>
        <dbReference type="PROSITE" id="PS51077"/>
    </source>
</evidence>
<dbReference type="InterPro" id="IPR050707">
    <property type="entry name" value="HTH_MetabolicPath_Reg"/>
</dbReference>
<keyword evidence="1" id="KW-0805">Transcription regulation</keyword>
<dbReference type="Pfam" id="PF01614">
    <property type="entry name" value="IclR_C"/>
    <property type="match status" value="1"/>
</dbReference>